<dbReference type="EMBL" id="PFLC01000021">
    <property type="protein sequence ID" value="PIY62991.1"/>
    <property type="molecule type" value="Genomic_DNA"/>
</dbReference>
<reference evidence="2" key="1">
    <citation type="submission" date="2017-09" db="EMBL/GenBank/DDBJ databases">
        <title>Depth-based differentiation of microbial function through sediment-hosted aquifers and enrichment of novel symbionts in the deep terrestrial subsurface.</title>
        <authorList>
            <person name="Probst A.J."/>
            <person name="Ladd B."/>
            <person name="Jarett J.K."/>
            <person name="Geller-Mcgrath D.E."/>
            <person name="Sieber C.M.K."/>
            <person name="Emerson J.B."/>
            <person name="Anantharaman K."/>
            <person name="Thomas B.C."/>
            <person name="Malmstrom R."/>
            <person name="Stieglmeier M."/>
            <person name="Klingl A."/>
            <person name="Woyke T."/>
            <person name="Ryan C.M."/>
            <person name="Banfield J.F."/>
        </authorList>
    </citation>
    <scope>NUCLEOTIDE SEQUENCE [LARGE SCALE GENOMIC DNA]</scope>
</reference>
<evidence type="ECO:0000313" key="1">
    <source>
        <dbReference type="EMBL" id="PIY62991.1"/>
    </source>
</evidence>
<protein>
    <recommendedName>
        <fullName evidence="3">Transglycosylase SLT domain-containing protein</fullName>
    </recommendedName>
</protein>
<sequence>MNDMRNDPKHISLILILAFLVVAVSVDRAVGAWGGDALPGVHYVSAAVRDEMPDDFSAEEELPPTRVFETVQGVLLDVCESRGYGEDCARTLLGMLWKESLNDAKAIGDGGRARGYFQIHYRLHGIPVSCAEDLRCSADWTVSYLEQNGYPRYATYAVQCHNGCNINNGYAASALRWGERKWSSPLFLERPETAMALK</sequence>
<evidence type="ECO:0000313" key="2">
    <source>
        <dbReference type="Proteomes" id="UP000230973"/>
    </source>
</evidence>
<name>A0A2M7QAI2_9BACT</name>
<dbReference type="AlphaFoldDB" id="A0A2M7QAI2"/>
<dbReference type="Proteomes" id="UP000230973">
    <property type="component" value="Unassembled WGS sequence"/>
</dbReference>
<proteinExistence type="predicted"/>
<organism evidence="1 2">
    <name type="scientific">Candidatus Uhrbacteria bacterium CG_4_10_14_0_8_um_filter_58_22</name>
    <dbReference type="NCBI Taxonomy" id="1975029"/>
    <lineage>
        <taxon>Bacteria</taxon>
        <taxon>Candidatus Uhriibacteriota</taxon>
    </lineage>
</organism>
<gene>
    <name evidence="1" type="ORF">COY93_01660</name>
</gene>
<accession>A0A2M7QAI2</accession>
<comment type="caution">
    <text evidence="1">The sequence shown here is derived from an EMBL/GenBank/DDBJ whole genome shotgun (WGS) entry which is preliminary data.</text>
</comment>
<evidence type="ECO:0008006" key="3">
    <source>
        <dbReference type="Google" id="ProtNLM"/>
    </source>
</evidence>